<protein>
    <submittedName>
        <fullName evidence="1">Uncharacterized protein</fullName>
    </submittedName>
</protein>
<evidence type="ECO:0000313" key="2">
    <source>
        <dbReference type="Proteomes" id="UP000814140"/>
    </source>
</evidence>
<proteinExistence type="predicted"/>
<evidence type="ECO:0000313" key="1">
    <source>
        <dbReference type="EMBL" id="KAI0059619.1"/>
    </source>
</evidence>
<sequence length="240" mass="23428">MPTLAPPSLAIRAAIAARLCLSSSSASTSFSPSSVAPSSPSGTPSAVGGGDLAWITGGSSPGVGNGETTLALAAGAASASSPSPPIGGDITTCGGGFHLGFSAGLGGGVLALGPPPPKAPRPCSAAIRSLSEPAFVMLSFASLADMPPPSWRVAAGGDAGGDAGLGAHFESPPGLGRGAGGASPEDAAGFCSNAAMRSRREPGFGFTGGGSDIVVERERWREIKRNNEESPRESRSSLSV</sequence>
<reference evidence="1" key="2">
    <citation type="journal article" date="2022" name="New Phytol.">
        <title>Evolutionary transition to the ectomycorrhizal habit in the genomes of a hyperdiverse lineage of mushroom-forming fungi.</title>
        <authorList>
            <person name="Looney B."/>
            <person name="Miyauchi S."/>
            <person name="Morin E."/>
            <person name="Drula E."/>
            <person name="Courty P.E."/>
            <person name="Kohler A."/>
            <person name="Kuo A."/>
            <person name="LaButti K."/>
            <person name="Pangilinan J."/>
            <person name="Lipzen A."/>
            <person name="Riley R."/>
            <person name="Andreopoulos W."/>
            <person name="He G."/>
            <person name="Johnson J."/>
            <person name="Nolan M."/>
            <person name="Tritt A."/>
            <person name="Barry K.W."/>
            <person name="Grigoriev I.V."/>
            <person name="Nagy L.G."/>
            <person name="Hibbett D."/>
            <person name="Henrissat B."/>
            <person name="Matheny P.B."/>
            <person name="Labbe J."/>
            <person name="Martin F.M."/>
        </authorList>
    </citation>
    <scope>NUCLEOTIDE SEQUENCE</scope>
    <source>
        <strain evidence="1">HHB10654</strain>
    </source>
</reference>
<comment type="caution">
    <text evidence="1">The sequence shown here is derived from an EMBL/GenBank/DDBJ whole genome shotgun (WGS) entry which is preliminary data.</text>
</comment>
<dbReference type="Proteomes" id="UP000814140">
    <property type="component" value="Unassembled WGS sequence"/>
</dbReference>
<keyword evidence="2" id="KW-1185">Reference proteome</keyword>
<organism evidence="1 2">
    <name type="scientific">Artomyces pyxidatus</name>
    <dbReference type="NCBI Taxonomy" id="48021"/>
    <lineage>
        <taxon>Eukaryota</taxon>
        <taxon>Fungi</taxon>
        <taxon>Dikarya</taxon>
        <taxon>Basidiomycota</taxon>
        <taxon>Agaricomycotina</taxon>
        <taxon>Agaricomycetes</taxon>
        <taxon>Russulales</taxon>
        <taxon>Auriscalpiaceae</taxon>
        <taxon>Artomyces</taxon>
    </lineage>
</organism>
<gene>
    <name evidence="1" type="ORF">BV25DRAFT_1058995</name>
</gene>
<name>A0ACB8SSN3_9AGAM</name>
<dbReference type="EMBL" id="MU277225">
    <property type="protein sequence ID" value="KAI0059619.1"/>
    <property type="molecule type" value="Genomic_DNA"/>
</dbReference>
<accession>A0ACB8SSN3</accession>
<reference evidence="1" key="1">
    <citation type="submission" date="2021-03" db="EMBL/GenBank/DDBJ databases">
        <authorList>
            <consortium name="DOE Joint Genome Institute"/>
            <person name="Ahrendt S."/>
            <person name="Looney B.P."/>
            <person name="Miyauchi S."/>
            <person name="Morin E."/>
            <person name="Drula E."/>
            <person name="Courty P.E."/>
            <person name="Chicoki N."/>
            <person name="Fauchery L."/>
            <person name="Kohler A."/>
            <person name="Kuo A."/>
            <person name="Labutti K."/>
            <person name="Pangilinan J."/>
            <person name="Lipzen A."/>
            <person name="Riley R."/>
            <person name="Andreopoulos W."/>
            <person name="He G."/>
            <person name="Johnson J."/>
            <person name="Barry K.W."/>
            <person name="Grigoriev I.V."/>
            <person name="Nagy L."/>
            <person name="Hibbett D."/>
            <person name="Henrissat B."/>
            <person name="Matheny P.B."/>
            <person name="Labbe J."/>
            <person name="Martin F."/>
        </authorList>
    </citation>
    <scope>NUCLEOTIDE SEQUENCE</scope>
    <source>
        <strain evidence="1">HHB10654</strain>
    </source>
</reference>